<reference evidence="1 2" key="1">
    <citation type="journal article" date="2020" name="Cell">
        <title>Large-Scale Comparative Analyses of Tick Genomes Elucidate Their Genetic Diversity and Vector Capacities.</title>
        <authorList>
            <consortium name="Tick Genome and Microbiome Consortium (TIGMIC)"/>
            <person name="Jia N."/>
            <person name="Wang J."/>
            <person name="Shi W."/>
            <person name="Du L."/>
            <person name="Sun Y."/>
            <person name="Zhan W."/>
            <person name="Jiang J.F."/>
            <person name="Wang Q."/>
            <person name="Zhang B."/>
            <person name="Ji P."/>
            <person name="Bell-Sakyi L."/>
            <person name="Cui X.M."/>
            <person name="Yuan T.T."/>
            <person name="Jiang B.G."/>
            <person name="Yang W.F."/>
            <person name="Lam T.T."/>
            <person name="Chang Q.C."/>
            <person name="Ding S.J."/>
            <person name="Wang X.J."/>
            <person name="Zhu J.G."/>
            <person name="Ruan X.D."/>
            <person name="Zhao L."/>
            <person name="Wei J.T."/>
            <person name="Ye R.Z."/>
            <person name="Que T.C."/>
            <person name="Du C.H."/>
            <person name="Zhou Y.H."/>
            <person name="Cheng J.X."/>
            <person name="Dai P.F."/>
            <person name="Guo W.B."/>
            <person name="Han X.H."/>
            <person name="Huang E.J."/>
            <person name="Li L.F."/>
            <person name="Wei W."/>
            <person name="Gao Y.C."/>
            <person name="Liu J.Z."/>
            <person name="Shao H.Z."/>
            <person name="Wang X."/>
            <person name="Wang C.C."/>
            <person name="Yang T.C."/>
            <person name="Huo Q.B."/>
            <person name="Li W."/>
            <person name="Chen H.Y."/>
            <person name="Chen S.E."/>
            <person name="Zhou L.G."/>
            <person name="Ni X.B."/>
            <person name="Tian J.H."/>
            <person name="Sheng Y."/>
            <person name="Liu T."/>
            <person name="Pan Y.S."/>
            <person name="Xia L.Y."/>
            <person name="Li J."/>
            <person name="Zhao F."/>
            <person name="Cao W.C."/>
        </authorList>
    </citation>
    <scope>NUCLEOTIDE SEQUENCE [LARGE SCALE GENOMIC DNA]</scope>
    <source>
        <strain evidence="1">Iper-2018</strain>
    </source>
</reference>
<comment type="caution">
    <text evidence="1">The sequence shown here is derived from an EMBL/GenBank/DDBJ whole genome shotgun (WGS) entry which is preliminary data.</text>
</comment>
<dbReference type="Proteomes" id="UP000805193">
    <property type="component" value="Unassembled WGS sequence"/>
</dbReference>
<name>A0AC60P9L6_IXOPE</name>
<evidence type="ECO:0000313" key="1">
    <source>
        <dbReference type="EMBL" id="KAG0416076.1"/>
    </source>
</evidence>
<dbReference type="EMBL" id="JABSTQ010010991">
    <property type="protein sequence ID" value="KAG0416076.1"/>
    <property type="molecule type" value="Genomic_DNA"/>
</dbReference>
<protein>
    <submittedName>
        <fullName evidence="1">Uncharacterized protein</fullName>
    </submittedName>
</protein>
<keyword evidence="2" id="KW-1185">Reference proteome</keyword>
<sequence length="112" mass="12469">MILVASVCRDDETDGSGEQSEEDIQRKTQRSSRGRRACLSIRVGLTAWEDARLLFSGAYVRVGEPSRAGGFLRLSSGLISSLSLSVRGTDRWCTQFHLKMDRSELHTPSRPI</sequence>
<gene>
    <name evidence="1" type="ORF">HPB47_006752</name>
</gene>
<evidence type="ECO:0000313" key="2">
    <source>
        <dbReference type="Proteomes" id="UP000805193"/>
    </source>
</evidence>
<proteinExistence type="predicted"/>
<accession>A0AC60P9L6</accession>
<organism evidence="1 2">
    <name type="scientific">Ixodes persulcatus</name>
    <name type="common">Taiga tick</name>
    <dbReference type="NCBI Taxonomy" id="34615"/>
    <lineage>
        <taxon>Eukaryota</taxon>
        <taxon>Metazoa</taxon>
        <taxon>Ecdysozoa</taxon>
        <taxon>Arthropoda</taxon>
        <taxon>Chelicerata</taxon>
        <taxon>Arachnida</taxon>
        <taxon>Acari</taxon>
        <taxon>Parasitiformes</taxon>
        <taxon>Ixodida</taxon>
        <taxon>Ixodoidea</taxon>
        <taxon>Ixodidae</taxon>
        <taxon>Ixodinae</taxon>
        <taxon>Ixodes</taxon>
    </lineage>
</organism>